<organism evidence="2 3">
    <name type="scientific">Puccinia striiformis f. sp. tritici PST-78</name>
    <dbReference type="NCBI Taxonomy" id="1165861"/>
    <lineage>
        <taxon>Eukaryota</taxon>
        <taxon>Fungi</taxon>
        <taxon>Dikarya</taxon>
        <taxon>Basidiomycota</taxon>
        <taxon>Pucciniomycotina</taxon>
        <taxon>Pucciniomycetes</taxon>
        <taxon>Pucciniales</taxon>
        <taxon>Pucciniaceae</taxon>
        <taxon>Puccinia</taxon>
    </lineage>
</organism>
<accession>A0A0L0W2C8</accession>
<proteinExistence type="predicted"/>
<evidence type="ECO:0000313" key="3">
    <source>
        <dbReference type="Proteomes" id="UP000054564"/>
    </source>
</evidence>
<reference evidence="3" key="1">
    <citation type="submission" date="2014-03" db="EMBL/GenBank/DDBJ databases">
        <title>The Genome Sequence of Puccinia striiformis f. sp. tritici PST-78.</title>
        <authorList>
            <consortium name="The Broad Institute Genome Sequencing Platform"/>
            <person name="Cuomo C."/>
            <person name="Hulbert S."/>
            <person name="Chen X."/>
            <person name="Walker B."/>
            <person name="Young S.K."/>
            <person name="Zeng Q."/>
            <person name="Gargeya S."/>
            <person name="Fitzgerald M."/>
            <person name="Haas B."/>
            <person name="Abouelleil A."/>
            <person name="Alvarado L."/>
            <person name="Arachchi H.M."/>
            <person name="Berlin A.M."/>
            <person name="Chapman S.B."/>
            <person name="Goldberg J."/>
            <person name="Griggs A."/>
            <person name="Gujja S."/>
            <person name="Hansen M."/>
            <person name="Howarth C."/>
            <person name="Imamovic A."/>
            <person name="Larimer J."/>
            <person name="McCowan C."/>
            <person name="Montmayeur A."/>
            <person name="Murphy C."/>
            <person name="Neiman D."/>
            <person name="Pearson M."/>
            <person name="Priest M."/>
            <person name="Roberts A."/>
            <person name="Saif S."/>
            <person name="Shea T."/>
            <person name="Sisk P."/>
            <person name="Sykes S."/>
            <person name="Wortman J."/>
            <person name="Nusbaum C."/>
            <person name="Birren B."/>
        </authorList>
    </citation>
    <scope>NUCLEOTIDE SEQUENCE [LARGE SCALE GENOMIC DNA]</scope>
    <source>
        <strain evidence="3">race PST-78</strain>
    </source>
</reference>
<dbReference type="OrthoDB" id="10615786at2759"/>
<evidence type="ECO:0000256" key="1">
    <source>
        <dbReference type="SAM" id="SignalP"/>
    </source>
</evidence>
<feature type="signal peptide" evidence="1">
    <location>
        <begin position="1"/>
        <end position="19"/>
    </location>
</feature>
<comment type="caution">
    <text evidence="2">The sequence shown here is derived from an EMBL/GenBank/DDBJ whole genome shotgun (WGS) entry which is preliminary data.</text>
</comment>
<dbReference type="Proteomes" id="UP000054564">
    <property type="component" value="Unassembled WGS sequence"/>
</dbReference>
<name>A0A0L0W2C8_9BASI</name>
<dbReference type="EMBL" id="AJIL01000006">
    <property type="protein sequence ID" value="KNF05656.1"/>
    <property type="molecule type" value="Genomic_DNA"/>
</dbReference>
<keyword evidence="1" id="KW-0732">Signal</keyword>
<sequence length="323" mass="36799">MRATKWMMILSWMQPKILQMTSQAVIPDGPTKPGYWSPHPVKYSKLAHEIQVAKSATPPVNRSRSKWWTWCASDTGAVSSPLDMGPFNSFKSTFETGSRKDKVNLIRTTLDNLLEKNPKLSKEELQIWIPLLTQSISNQVHLFQHPSAPPLFYTFYTLFLKYSNPIDGHGHVIIGEKLDQVLHLIRKTCPINLIGIWNQELFSPSLGLSDELHVVKLGSWRIISKLLVTEHTLNPLRKAIENENMDGIRHHSDRIYKIFDKPTASDFSAETRVISIGLIFHLIHCSNIQGAPDLGLDIAKSLLADYFLLYHEKTLLQKTLDEL</sequence>
<protein>
    <submittedName>
        <fullName evidence="2">Uncharacterized protein</fullName>
    </submittedName>
</protein>
<evidence type="ECO:0000313" key="2">
    <source>
        <dbReference type="EMBL" id="KNF05656.1"/>
    </source>
</evidence>
<feature type="chain" id="PRO_5005550775" evidence="1">
    <location>
        <begin position="20"/>
        <end position="323"/>
    </location>
</feature>
<dbReference type="AlphaFoldDB" id="A0A0L0W2C8"/>
<gene>
    <name evidence="2" type="ORF">PSTG_01059</name>
</gene>
<keyword evidence="3" id="KW-1185">Reference proteome</keyword>